<dbReference type="EMBL" id="CAJVCH010560486">
    <property type="protein sequence ID" value="CAG7831440.1"/>
    <property type="molecule type" value="Genomic_DNA"/>
</dbReference>
<dbReference type="AlphaFoldDB" id="A0A8J2LZJ9"/>
<comment type="caution">
    <text evidence="2">The sequence shown here is derived from an EMBL/GenBank/DDBJ whole genome shotgun (WGS) entry which is preliminary data.</text>
</comment>
<evidence type="ECO:0000256" key="1">
    <source>
        <dbReference type="SAM" id="MobiDB-lite"/>
    </source>
</evidence>
<keyword evidence="3" id="KW-1185">Reference proteome</keyword>
<evidence type="ECO:0000313" key="3">
    <source>
        <dbReference type="Proteomes" id="UP000708208"/>
    </source>
</evidence>
<protein>
    <submittedName>
        <fullName evidence="2">Uncharacterized protein</fullName>
    </submittedName>
</protein>
<organism evidence="2 3">
    <name type="scientific">Allacma fusca</name>
    <dbReference type="NCBI Taxonomy" id="39272"/>
    <lineage>
        <taxon>Eukaryota</taxon>
        <taxon>Metazoa</taxon>
        <taxon>Ecdysozoa</taxon>
        <taxon>Arthropoda</taxon>
        <taxon>Hexapoda</taxon>
        <taxon>Collembola</taxon>
        <taxon>Symphypleona</taxon>
        <taxon>Sminthuridae</taxon>
        <taxon>Allacma</taxon>
    </lineage>
</organism>
<feature type="non-terminal residue" evidence="2">
    <location>
        <position position="1"/>
    </location>
</feature>
<proteinExistence type="predicted"/>
<evidence type="ECO:0000313" key="2">
    <source>
        <dbReference type="EMBL" id="CAG7831440.1"/>
    </source>
</evidence>
<feature type="non-terminal residue" evidence="2">
    <location>
        <position position="34"/>
    </location>
</feature>
<reference evidence="2" key="1">
    <citation type="submission" date="2021-06" db="EMBL/GenBank/DDBJ databases">
        <authorList>
            <person name="Hodson N. C."/>
            <person name="Mongue J. A."/>
            <person name="Jaron S. K."/>
        </authorList>
    </citation>
    <scope>NUCLEOTIDE SEQUENCE</scope>
</reference>
<name>A0A8J2LZJ9_9HEXA</name>
<feature type="region of interest" description="Disordered" evidence="1">
    <location>
        <begin position="15"/>
        <end position="34"/>
    </location>
</feature>
<feature type="compositionally biased region" description="Polar residues" evidence="1">
    <location>
        <begin position="24"/>
        <end position="34"/>
    </location>
</feature>
<gene>
    <name evidence="2" type="ORF">AFUS01_LOCUS41182</name>
</gene>
<dbReference type="Proteomes" id="UP000708208">
    <property type="component" value="Unassembled WGS sequence"/>
</dbReference>
<sequence>HLKICGCVATLCTTNLEPRPVSPPQSNEGAQELP</sequence>
<accession>A0A8J2LZJ9</accession>